<proteinExistence type="predicted"/>
<reference evidence="1" key="1">
    <citation type="submission" date="2025-08" db="UniProtKB">
        <authorList>
            <consortium name="RefSeq"/>
        </authorList>
    </citation>
    <scope>IDENTIFICATION</scope>
    <source>
        <tissue evidence="1">Whole insect</tissue>
    </source>
</reference>
<sequence>MSGMSGCTSRSSIPFRSTHIPETLMKSMRNRTYRTRTPSSISCSPHASAVPSASERPIDLKGFLDTMSVQENSNLNQSLAKAIFISGSPLSLVEYPLWIDFFK</sequence>
<protein>
    <submittedName>
        <fullName evidence="1">Uncharacterized protein LOC114348106 isoform X2</fullName>
    </submittedName>
</protein>
<accession>A0A6P7HA45</accession>
<evidence type="ECO:0000313" key="1">
    <source>
        <dbReference type="RefSeq" id="XP_028154538.1"/>
    </source>
</evidence>
<dbReference type="RefSeq" id="XP_028154538.1">
    <property type="nucleotide sequence ID" value="XM_028298737.1"/>
</dbReference>
<organism evidence="1">
    <name type="scientific">Diabrotica virgifera virgifera</name>
    <name type="common">western corn rootworm</name>
    <dbReference type="NCBI Taxonomy" id="50390"/>
    <lineage>
        <taxon>Eukaryota</taxon>
        <taxon>Metazoa</taxon>
        <taxon>Ecdysozoa</taxon>
        <taxon>Arthropoda</taxon>
        <taxon>Hexapoda</taxon>
        <taxon>Insecta</taxon>
        <taxon>Pterygota</taxon>
        <taxon>Neoptera</taxon>
        <taxon>Endopterygota</taxon>
        <taxon>Coleoptera</taxon>
        <taxon>Polyphaga</taxon>
        <taxon>Cucujiformia</taxon>
        <taxon>Chrysomeloidea</taxon>
        <taxon>Chrysomelidae</taxon>
        <taxon>Galerucinae</taxon>
        <taxon>Diabroticina</taxon>
        <taxon>Diabroticites</taxon>
        <taxon>Diabrotica</taxon>
    </lineage>
</organism>
<name>A0A6P7HA45_DIAVI</name>
<dbReference type="AlphaFoldDB" id="A0A6P7HA45"/>
<gene>
    <name evidence="1" type="primary">LOC114348106</name>
</gene>